<dbReference type="EMBL" id="STGV01000001">
    <property type="protein sequence ID" value="THV25502.1"/>
    <property type="molecule type" value="Genomic_DNA"/>
</dbReference>
<protein>
    <submittedName>
        <fullName evidence="1">Glycosyl transferase</fullName>
    </submittedName>
</protein>
<evidence type="ECO:0000313" key="1">
    <source>
        <dbReference type="EMBL" id="THV25502.1"/>
    </source>
</evidence>
<dbReference type="RefSeq" id="WP_136597340.1">
    <property type="nucleotide sequence ID" value="NZ_STGV01000001.1"/>
</dbReference>
<dbReference type="AlphaFoldDB" id="A0A4S8P934"/>
<reference evidence="1 2" key="1">
    <citation type="submission" date="2019-04" db="EMBL/GenBank/DDBJ databases">
        <title>Genome sequence of strain shin9-1.</title>
        <authorList>
            <person name="Gao J."/>
            <person name="Sun J."/>
        </authorList>
    </citation>
    <scope>NUCLEOTIDE SEQUENCE [LARGE SCALE GENOMIC DNA]</scope>
    <source>
        <strain evidence="2">shin9-1</strain>
    </source>
</reference>
<dbReference type="OrthoDB" id="9477at2"/>
<dbReference type="GO" id="GO:0016740">
    <property type="term" value="F:transferase activity"/>
    <property type="evidence" value="ECO:0007669"/>
    <property type="project" value="UniProtKB-KW"/>
</dbReference>
<organism evidence="1 2">
    <name type="scientific">Peteryoungia ipomoeae</name>
    <dbReference type="NCBI Taxonomy" id="1210932"/>
    <lineage>
        <taxon>Bacteria</taxon>
        <taxon>Pseudomonadati</taxon>
        <taxon>Pseudomonadota</taxon>
        <taxon>Alphaproteobacteria</taxon>
        <taxon>Hyphomicrobiales</taxon>
        <taxon>Rhizobiaceae</taxon>
        <taxon>Peteryoungia</taxon>
    </lineage>
</organism>
<accession>A0A4S8P934</accession>
<dbReference type="SUPFAM" id="SSF53448">
    <property type="entry name" value="Nucleotide-diphospho-sugar transferases"/>
    <property type="match status" value="1"/>
</dbReference>
<dbReference type="Proteomes" id="UP000308828">
    <property type="component" value="Unassembled WGS sequence"/>
</dbReference>
<dbReference type="InterPro" id="IPR029044">
    <property type="entry name" value="Nucleotide-diphossugar_trans"/>
</dbReference>
<dbReference type="Gene3D" id="3.90.550.10">
    <property type="entry name" value="Spore Coat Polysaccharide Biosynthesis Protein SpsA, Chain A"/>
    <property type="match status" value="1"/>
</dbReference>
<comment type="caution">
    <text evidence="1">The sequence shown here is derived from an EMBL/GenBank/DDBJ whole genome shotgun (WGS) entry which is preliminary data.</text>
</comment>
<evidence type="ECO:0000313" key="2">
    <source>
        <dbReference type="Proteomes" id="UP000308828"/>
    </source>
</evidence>
<name>A0A4S8P934_9HYPH</name>
<sequence length="410" mass="46564">MADFHQNGVVATLHNLRERSLDRMEKELAVFSQEKPITLILPSLYSELEAPALDHIVQELSQVPYLAEIVIGLDQADERQFQHAKHYFSRLPQKHTIIWHDGPRMRGIDDKLKAEDLSPDQPGKGRNVWFCMGYVLGSGRQGVVALHDCDIVTYSRDMLARLVYPVANPRFPYVFSKGYYPRIAERSLNGRVTRLLVTPLLLSLEKVIGNHAYIDYLKAFRYPLAGEFAMQGQILSDIRIPSDWGLEIGVLSELWRNQSSRKVCQVDIADSYDHKHQPLSPEDAAKGLSRMSIDITKALYRKLATDGVVFSQDTFRTLKATYYRTALDLVEIYHHDARMNGLTTDRHREEQAVELFAANLIDAGNVYLENPNATPFMPSWSRVQSALPDLLRDMQQAVRLDAEDTPAATG</sequence>
<gene>
    <name evidence="1" type="ORF">FAA97_04745</name>
</gene>
<proteinExistence type="predicted"/>
<keyword evidence="2" id="KW-1185">Reference proteome</keyword>
<keyword evidence="1" id="KW-0808">Transferase</keyword>